<evidence type="ECO:0000256" key="5">
    <source>
        <dbReference type="ARBA" id="ARBA00022605"/>
    </source>
</evidence>
<keyword evidence="9" id="KW-0718">Serine biosynthesis</keyword>
<evidence type="ECO:0000256" key="3">
    <source>
        <dbReference type="ARBA" id="ARBA00009184"/>
    </source>
</evidence>
<sequence length="442" mass="48005">MNLKRRAVAAAAVLAVASAGLLAVQATAEATQTAPPKRAAACPDLTVSRGWYGENKARLQHLIDAYGHCGDRSHKGGARPVATFDWDNTVIKNDVGDATMFWLLRHGKIRTPQRGDWHTTSRYLTDPAARALTKACPATGTTLPTHRNTARGTACADEILAVYSEGTTTSGEAAFDGFDHRRMEPQYAWLAQLTRGWSTHQVQRFAAAAREENLAAPIGTEQRVGTGEVTGWVRYYDQQRDLIRTLKKAGFDVYVVSASPEPVAEVWARGVGIDARHTIGIRNVTARGKLTAHLKGCGTVADGDDSMITYIDGKRCWINQEVYGVRGAAAEKVQPAAKRQVFAAGDSDTDISFLRDATGLRLVLNRNKNELMCRAYDNGDGRWLINPMFIEPKGEKADPYPCATTGYTDRDGGQGPVRRPDGSVIPDQHDTVFGAPPASATR</sequence>
<comment type="pathway">
    <text evidence="2">Amino-acid biosynthesis; L-serine biosynthesis; L-serine from 3-phospho-D-glycerate: step 3/3.</text>
</comment>
<evidence type="ECO:0000256" key="9">
    <source>
        <dbReference type="ARBA" id="ARBA00023299"/>
    </source>
</evidence>
<feature type="signal peptide" evidence="13">
    <location>
        <begin position="1"/>
        <end position="28"/>
    </location>
</feature>
<keyword evidence="7" id="KW-0378">Hydrolase</keyword>
<comment type="caution">
    <text evidence="14">The sequence shown here is derived from an EMBL/GenBank/DDBJ whole genome shotgun (WGS) entry which is preliminary data.</text>
</comment>
<dbReference type="EC" id="3.1.3.3" evidence="4"/>
<comment type="catalytic activity">
    <reaction evidence="11">
        <text>O-phospho-D-serine + H2O = D-serine + phosphate</text>
        <dbReference type="Rhea" id="RHEA:24873"/>
        <dbReference type="ChEBI" id="CHEBI:15377"/>
        <dbReference type="ChEBI" id="CHEBI:35247"/>
        <dbReference type="ChEBI" id="CHEBI:43474"/>
        <dbReference type="ChEBI" id="CHEBI:58680"/>
        <dbReference type="EC" id="3.1.3.3"/>
    </reaction>
</comment>
<dbReference type="SUPFAM" id="SSF56784">
    <property type="entry name" value="HAD-like"/>
    <property type="match status" value="1"/>
</dbReference>
<evidence type="ECO:0000256" key="11">
    <source>
        <dbReference type="ARBA" id="ARBA00048523"/>
    </source>
</evidence>
<evidence type="ECO:0000256" key="12">
    <source>
        <dbReference type="SAM" id="MobiDB-lite"/>
    </source>
</evidence>
<dbReference type="PANTHER" id="PTHR43344:SF2">
    <property type="entry name" value="PHOSPHOSERINE PHOSPHATASE"/>
    <property type="match status" value="1"/>
</dbReference>
<protein>
    <recommendedName>
        <fullName evidence="4">phosphoserine phosphatase</fullName>
        <ecNumber evidence="4">3.1.3.3</ecNumber>
    </recommendedName>
</protein>
<evidence type="ECO:0000256" key="13">
    <source>
        <dbReference type="SAM" id="SignalP"/>
    </source>
</evidence>
<keyword evidence="5" id="KW-0028">Amino-acid biosynthesis</keyword>
<feature type="chain" id="PRO_5046465485" description="phosphoserine phosphatase" evidence="13">
    <location>
        <begin position="29"/>
        <end position="442"/>
    </location>
</feature>
<evidence type="ECO:0000256" key="2">
    <source>
        <dbReference type="ARBA" id="ARBA00005135"/>
    </source>
</evidence>
<evidence type="ECO:0000256" key="1">
    <source>
        <dbReference type="ARBA" id="ARBA00001946"/>
    </source>
</evidence>
<feature type="region of interest" description="Disordered" evidence="12">
    <location>
        <begin position="395"/>
        <end position="442"/>
    </location>
</feature>
<accession>A0ABS6YNX0</accession>
<dbReference type="RefSeq" id="WP_219689522.1">
    <property type="nucleotide sequence ID" value="NZ_WMBF01000161.1"/>
</dbReference>
<keyword evidence="15" id="KW-1185">Reference proteome</keyword>
<evidence type="ECO:0000256" key="4">
    <source>
        <dbReference type="ARBA" id="ARBA00012640"/>
    </source>
</evidence>
<keyword evidence="13" id="KW-0732">Signal</keyword>
<reference evidence="14 15" key="1">
    <citation type="submission" date="2019-11" db="EMBL/GenBank/DDBJ databases">
        <authorList>
            <person name="Ay H."/>
        </authorList>
    </citation>
    <scope>NUCLEOTIDE SEQUENCE [LARGE SCALE GENOMIC DNA]</scope>
    <source>
        <strain evidence="14 15">BG9H</strain>
    </source>
</reference>
<comment type="catalytic activity">
    <reaction evidence="10">
        <text>O-phospho-L-serine + H2O = L-serine + phosphate</text>
        <dbReference type="Rhea" id="RHEA:21208"/>
        <dbReference type="ChEBI" id="CHEBI:15377"/>
        <dbReference type="ChEBI" id="CHEBI:33384"/>
        <dbReference type="ChEBI" id="CHEBI:43474"/>
        <dbReference type="ChEBI" id="CHEBI:57524"/>
        <dbReference type="EC" id="3.1.3.3"/>
    </reaction>
</comment>
<dbReference type="EMBL" id="WMBF01000161">
    <property type="protein sequence ID" value="MBW5423128.1"/>
    <property type="molecule type" value="Genomic_DNA"/>
</dbReference>
<proteinExistence type="inferred from homology"/>
<dbReference type="InterPro" id="IPR050582">
    <property type="entry name" value="HAD-like_SerB"/>
</dbReference>
<keyword evidence="6" id="KW-0479">Metal-binding</keyword>
<dbReference type="Gene3D" id="3.40.50.1000">
    <property type="entry name" value="HAD superfamily/HAD-like"/>
    <property type="match status" value="2"/>
</dbReference>
<evidence type="ECO:0000313" key="14">
    <source>
        <dbReference type="EMBL" id="MBW5423128.1"/>
    </source>
</evidence>
<keyword evidence="8" id="KW-0460">Magnesium</keyword>
<evidence type="ECO:0000256" key="8">
    <source>
        <dbReference type="ARBA" id="ARBA00022842"/>
    </source>
</evidence>
<evidence type="ECO:0000256" key="7">
    <source>
        <dbReference type="ARBA" id="ARBA00022801"/>
    </source>
</evidence>
<organism evidence="14 15">
    <name type="scientific">Streptomyces anatolicus</name>
    <dbReference type="NCBI Taxonomy" id="2675858"/>
    <lineage>
        <taxon>Bacteria</taxon>
        <taxon>Bacillati</taxon>
        <taxon>Actinomycetota</taxon>
        <taxon>Actinomycetes</taxon>
        <taxon>Kitasatosporales</taxon>
        <taxon>Streptomycetaceae</taxon>
        <taxon>Streptomyces</taxon>
    </lineage>
</organism>
<evidence type="ECO:0000256" key="6">
    <source>
        <dbReference type="ARBA" id="ARBA00022723"/>
    </source>
</evidence>
<gene>
    <name evidence="14" type="ORF">GKQ77_16400</name>
</gene>
<comment type="similarity">
    <text evidence="3">Belongs to the HAD-like hydrolase superfamily. SerB family.</text>
</comment>
<dbReference type="Proteomes" id="UP001197114">
    <property type="component" value="Unassembled WGS sequence"/>
</dbReference>
<dbReference type="InterPro" id="IPR036412">
    <property type="entry name" value="HAD-like_sf"/>
</dbReference>
<evidence type="ECO:0000313" key="15">
    <source>
        <dbReference type="Proteomes" id="UP001197114"/>
    </source>
</evidence>
<evidence type="ECO:0000256" key="10">
    <source>
        <dbReference type="ARBA" id="ARBA00048138"/>
    </source>
</evidence>
<comment type="cofactor">
    <cofactor evidence="1">
        <name>Mg(2+)</name>
        <dbReference type="ChEBI" id="CHEBI:18420"/>
    </cofactor>
</comment>
<name>A0ABS6YNX0_9ACTN</name>
<dbReference type="PANTHER" id="PTHR43344">
    <property type="entry name" value="PHOSPHOSERINE PHOSPHATASE"/>
    <property type="match status" value="1"/>
</dbReference>
<dbReference type="InterPro" id="IPR023214">
    <property type="entry name" value="HAD_sf"/>
</dbReference>
<dbReference type="Pfam" id="PF12710">
    <property type="entry name" value="HAD"/>
    <property type="match status" value="1"/>
</dbReference>